<name>A0A3A1YWS4_9BURK</name>
<dbReference type="AlphaFoldDB" id="A0A3A1YWS4"/>
<dbReference type="EMBL" id="NQYH01000001">
    <property type="protein sequence ID" value="RIY41971.1"/>
    <property type="molecule type" value="Genomic_DNA"/>
</dbReference>
<sequence>MAPITQFTQNQHMNEDTSKQLFDLAVDLAYQAFEEPSDDHIKGVYLRLVINHQWGLGDNGAVTVH</sequence>
<proteinExistence type="predicted"/>
<accession>A0A3A1YWS4</accession>
<reference evidence="1 2" key="1">
    <citation type="submission" date="2017-08" db="EMBL/GenBank/DDBJ databases">
        <title>Pusillimonas indicus sp. nov., a member of the family Alcaligenaceae isolated from surface seawater.</title>
        <authorList>
            <person name="Li J."/>
        </authorList>
    </citation>
    <scope>NUCLEOTIDE SEQUENCE [LARGE SCALE GENOMIC DNA]</scope>
    <source>
        <strain evidence="1 2">L52-1-41</strain>
    </source>
</reference>
<dbReference type="OrthoDB" id="8688423at2"/>
<gene>
    <name evidence="1" type="ORF">CJP73_00555</name>
</gene>
<dbReference type="RefSeq" id="WP_119515198.1">
    <property type="nucleotide sequence ID" value="NZ_NQYH01000001.1"/>
</dbReference>
<dbReference type="Proteomes" id="UP000266206">
    <property type="component" value="Unassembled WGS sequence"/>
</dbReference>
<evidence type="ECO:0000313" key="2">
    <source>
        <dbReference type="Proteomes" id="UP000266206"/>
    </source>
</evidence>
<comment type="caution">
    <text evidence="1">The sequence shown here is derived from an EMBL/GenBank/DDBJ whole genome shotgun (WGS) entry which is preliminary data.</text>
</comment>
<protein>
    <submittedName>
        <fullName evidence="1">Uncharacterized protein</fullName>
    </submittedName>
</protein>
<evidence type="ECO:0000313" key="1">
    <source>
        <dbReference type="EMBL" id="RIY41971.1"/>
    </source>
</evidence>
<organism evidence="1 2">
    <name type="scientific">Neopusillimonas maritima</name>
    <dbReference type="NCBI Taxonomy" id="2026239"/>
    <lineage>
        <taxon>Bacteria</taxon>
        <taxon>Pseudomonadati</taxon>
        <taxon>Pseudomonadota</taxon>
        <taxon>Betaproteobacteria</taxon>
        <taxon>Burkholderiales</taxon>
        <taxon>Alcaligenaceae</taxon>
        <taxon>Neopusillimonas</taxon>
    </lineage>
</organism>